<dbReference type="Proteomes" id="UP000027222">
    <property type="component" value="Unassembled WGS sequence"/>
</dbReference>
<dbReference type="HOGENOM" id="CLU_073634_0_0_1"/>
<name>A0A067SIJ5_GALM3</name>
<evidence type="ECO:0000313" key="1">
    <source>
        <dbReference type="EMBL" id="KDR67524.1"/>
    </source>
</evidence>
<dbReference type="OrthoDB" id="3065987at2759"/>
<dbReference type="AlphaFoldDB" id="A0A067SIJ5"/>
<organism evidence="1 2">
    <name type="scientific">Galerina marginata (strain CBS 339.88)</name>
    <dbReference type="NCBI Taxonomy" id="685588"/>
    <lineage>
        <taxon>Eukaryota</taxon>
        <taxon>Fungi</taxon>
        <taxon>Dikarya</taxon>
        <taxon>Basidiomycota</taxon>
        <taxon>Agaricomycotina</taxon>
        <taxon>Agaricomycetes</taxon>
        <taxon>Agaricomycetidae</taxon>
        <taxon>Agaricales</taxon>
        <taxon>Agaricineae</taxon>
        <taxon>Strophariaceae</taxon>
        <taxon>Galerina</taxon>
    </lineage>
</organism>
<reference evidence="2" key="1">
    <citation type="journal article" date="2014" name="Proc. Natl. Acad. Sci. U.S.A.">
        <title>Extensive sampling of basidiomycete genomes demonstrates inadequacy of the white-rot/brown-rot paradigm for wood decay fungi.</title>
        <authorList>
            <person name="Riley R."/>
            <person name="Salamov A.A."/>
            <person name="Brown D.W."/>
            <person name="Nagy L.G."/>
            <person name="Floudas D."/>
            <person name="Held B.W."/>
            <person name="Levasseur A."/>
            <person name="Lombard V."/>
            <person name="Morin E."/>
            <person name="Otillar R."/>
            <person name="Lindquist E.A."/>
            <person name="Sun H."/>
            <person name="LaButti K.M."/>
            <person name="Schmutz J."/>
            <person name="Jabbour D."/>
            <person name="Luo H."/>
            <person name="Baker S.E."/>
            <person name="Pisabarro A.G."/>
            <person name="Walton J.D."/>
            <person name="Blanchette R.A."/>
            <person name="Henrissat B."/>
            <person name="Martin F."/>
            <person name="Cullen D."/>
            <person name="Hibbett D.S."/>
            <person name="Grigoriev I.V."/>
        </authorList>
    </citation>
    <scope>NUCLEOTIDE SEQUENCE [LARGE SCALE GENOMIC DNA]</scope>
    <source>
        <strain evidence="2">CBS 339.88</strain>
    </source>
</reference>
<gene>
    <name evidence="1" type="ORF">GALMADRAFT_1078715</name>
</gene>
<proteinExistence type="predicted"/>
<evidence type="ECO:0000313" key="2">
    <source>
        <dbReference type="Proteomes" id="UP000027222"/>
    </source>
</evidence>
<keyword evidence="2" id="KW-1185">Reference proteome</keyword>
<protein>
    <submittedName>
        <fullName evidence="1">Uncharacterized protein</fullName>
    </submittedName>
</protein>
<sequence>MGNTDFVNLLTYLEQSRSITQEESNRHKSEIVTNDGLKLSGLLALFADVNWAGDLLLSLPLSLNGTPDSAVSGFTNLIASEFSSSHVEALNGWKGIESISFKVGPPQGSTFTWIFPFGKSSPSRSRSYQFTHDGVIDISVEWPAYSERSVQGSYRGILLVGVDKYPIVGKFLMASDAAPLYSMTFTNESYDVDSYRVPISVPLSLFDATDFSFPEELKQMDIAGLTSTVKNLDKSVALKDVGFVLEKTLSEVLVKEVSGTLPLSSGPNSDWWPFKKTSFSIDSLRIVLRGIDAALSREVGPFPIFDISLVIQNFLFQGHSSVERKYK</sequence>
<dbReference type="EMBL" id="KL142414">
    <property type="protein sequence ID" value="KDR67524.1"/>
    <property type="molecule type" value="Genomic_DNA"/>
</dbReference>
<accession>A0A067SIJ5</accession>